<dbReference type="Gene3D" id="3.60.21.10">
    <property type="match status" value="1"/>
</dbReference>
<dbReference type="PhylomeDB" id="H0GYM7"/>
<keyword evidence="4" id="KW-1185">Reference proteome</keyword>
<proteinExistence type="predicted"/>
<dbReference type="SUPFAM" id="SSF56300">
    <property type="entry name" value="Metallo-dependent phosphatases"/>
    <property type="match status" value="1"/>
</dbReference>
<keyword evidence="1" id="KW-0812">Transmembrane</keyword>
<dbReference type="InterPro" id="IPR004843">
    <property type="entry name" value="Calcineurin-like_PHP"/>
</dbReference>
<feature type="domain" description="Calcineurin-like phosphoesterase" evidence="2">
    <location>
        <begin position="251"/>
        <end position="504"/>
    </location>
</feature>
<reference evidence="3 4" key="1">
    <citation type="journal article" date="2012" name="FEMS Yeast Res.">
        <title>The genome sequence of the wine yeast VIN7 reveals an allotriploid hybrid genome with Saccharomyces cerevisiae and Saccharomyces kudriavzevii origins.</title>
        <authorList>
            <person name="Borneman A.R."/>
            <person name="Desany B.A."/>
            <person name="Riches D."/>
            <person name="Affourtit J.P."/>
            <person name="Forgan A.H."/>
            <person name="Pretorius I.S."/>
            <person name="Egholm M."/>
            <person name="Chambers P.J."/>
        </authorList>
    </citation>
    <scope>NUCLEOTIDE SEQUENCE [LARGE SCALE GENOMIC DNA]</scope>
    <source>
        <strain evidence="3 4">VIN7</strain>
    </source>
</reference>
<dbReference type="GO" id="GO:0004721">
    <property type="term" value="F:phosphoprotein phosphatase activity"/>
    <property type="evidence" value="ECO:0007669"/>
    <property type="project" value="TreeGrafter"/>
</dbReference>
<protein>
    <submittedName>
        <fullName evidence="3">Dcr2p</fullName>
    </submittedName>
</protein>
<dbReference type="Pfam" id="PF00149">
    <property type="entry name" value="Metallophos"/>
    <property type="match status" value="1"/>
</dbReference>
<evidence type="ECO:0000313" key="3">
    <source>
        <dbReference type="EMBL" id="EHN01088.1"/>
    </source>
</evidence>
<keyword evidence="1" id="KW-0472">Membrane</keyword>
<dbReference type="CDD" id="cd07383">
    <property type="entry name" value="MPP_Dcr2"/>
    <property type="match status" value="1"/>
</dbReference>
<gene>
    <name evidence="3" type="ORF">VIN7_8857</name>
</gene>
<feature type="transmembrane region" description="Helical" evidence="1">
    <location>
        <begin position="7"/>
        <end position="26"/>
    </location>
</feature>
<evidence type="ECO:0000259" key="2">
    <source>
        <dbReference type="Pfam" id="PF00149"/>
    </source>
</evidence>
<dbReference type="AlphaFoldDB" id="H0GYM7"/>
<comment type="caution">
    <text evidence="3">The sequence shown here is derived from an EMBL/GenBank/DDBJ whole genome shotgun (WGS) entry which is preliminary data.</text>
</comment>
<dbReference type="HOGENOM" id="CLU_019692_4_2_1"/>
<evidence type="ECO:0000313" key="4">
    <source>
        <dbReference type="Proteomes" id="UP000009009"/>
    </source>
</evidence>
<accession>H0GYM7</accession>
<name>H0GYM7_SACCK</name>
<dbReference type="Proteomes" id="UP000009009">
    <property type="component" value="Unassembled WGS sequence"/>
</dbReference>
<keyword evidence="1" id="KW-1133">Transmembrane helix</keyword>
<dbReference type="PANTHER" id="PTHR32440:SF0">
    <property type="entry name" value="PHOSPHATASE DCR2-RELATED"/>
    <property type="match status" value="1"/>
</dbReference>
<dbReference type="FunFam" id="3.60.21.10:FF:000054">
    <property type="entry name" value="DCR2p Phosphoesterase"/>
    <property type="match status" value="1"/>
</dbReference>
<organism evidence="3 4">
    <name type="scientific">Saccharomyces cerevisiae x Saccharomyces kudriavzevii (strain VIN7)</name>
    <name type="common">Yeast</name>
    <dbReference type="NCBI Taxonomy" id="1095631"/>
    <lineage>
        <taxon>Eukaryota</taxon>
        <taxon>Fungi</taxon>
        <taxon>Dikarya</taxon>
        <taxon>Ascomycota</taxon>
        <taxon>Saccharomycotina</taxon>
        <taxon>Saccharomycetes</taxon>
        <taxon>Saccharomycetales</taxon>
        <taxon>Saccharomycetaceae</taxon>
        <taxon>Saccharomyces</taxon>
    </lineage>
</organism>
<sequence>MIRLPKLYQRLLLYFAIFGVIAFFYYDHLRASKIQQRFIGKDYVTPSAPSAEQWLRNNDLEDFSYSDKLVINIGYDECFHIGRFYERCFNRFELKSRLASENSHVVRKRIHKDLRNSFGRRWFGKSEYVYYDVLHLAWLQYFGPNLERLNVEAITEISKVPKGDSLQFKDVFVMFKPVGIELLQNRSFISEINVLFGADCVNPIVNWTLQKNFPLTEYAYSEPAYLTYKFVGSHPVNTEPQRLQETNEGKFKIVQLADLHLGVGESECVDEFPKHEVCKADPKTKTFIQQVLDIEKPQMVVFTGDQIMGDRSIQDSETVLLKAVAPVIARKIPWAMVWGNHDDEGSLTRWQLSQLASALPYSLFKSNIHDTQDNTFGVGNYVHQVFSKDDTEAPVSTLYFLDSHKYSTAGKIYPGYDWIKESQWKYIEEYHDKVLKSKTKLSMAFFHIPLPEYLNTASKTHAGEKNPLIGTYKEGVTAPKYNSEGIATLDRLGVDVISCGHDHCNDYCLRDDSTPNRPWLCYGGGGGEGGYAGYGGTERRIRIYEIDISEDNIHTWKRLNGSPENLFDYQSMLDSNSPEIA</sequence>
<dbReference type="InterPro" id="IPR029052">
    <property type="entry name" value="Metallo-depent_PP-like"/>
</dbReference>
<evidence type="ECO:0000256" key="1">
    <source>
        <dbReference type="SAM" id="Phobius"/>
    </source>
</evidence>
<dbReference type="EMBL" id="AGVY01000312">
    <property type="protein sequence ID" value="EHN01088.1"/>
    <property type="molecule type" value="Genomic_DNA"/>
</dbReference>
<dbReference type="PANTHER" id="PTHR32440">
    <property type="entry name" value="PHOSPHATASE DCR2-RELATED-RELATED"/>
    <property type="match status" value="1"/>
</dbReference>
<dbReference type="OrthoDB" id="783096at2759"/>
<dbReference type="GO" id="GO:0005737">
    <property type="term" value="C:cytoplasm"/>
    <property type="evidence" value="ECO:0007669"/>
    <property type="project" value="TreeGrafter"/>
</dbReference>